<reference evidence="2" key="1">
    <citation type="journal article" date="2018" name="Nat. Plants">
        <title>Whole-genome landscape of Medicago truncatula symbiotic genes.</title>
        <authorList>
            <person name="Pecrix Y."/>
            <person name="Staton S.E."/>
            <person name="Sallet E."/>
            <person name="Lelandais-Briere C."/>
            <person name="Moreau S."/>
            <person name="Carrere S."/>
            <person name="Blein T."/>
            <person name="Jardinaud M.F."/>
            <person name="Latrasse D."/>
            <person name="Zouine M."/>
            <person name="Zahm M."/>
            <person name="Kreplak J."/>
            <person name="Mayjonade B."/>
            <person name="Satge C."/>
            <person name="Perez M."/>
            <person name="Cauet S."/>
            <person name="Marande W."/>
            <person name="Chantry-Darmon C."/>
            <person name="Lopez-Roques C."/>
            <person name="Bouchez O."/>
            <person name="Berard A."/>
            <person name="Debelle F."/>
            <person name="Munos S."/>
            <person name="Bendahmane A."/>
            <person name="Berges H."/>
            <person name="Niebel A."/>
            <person name="Buitink J."/>
            <person name="Frugier F."/>
            <person name="Benhamed M."/>
            <person name="Crespi M."/>
            <person name="Gouzy J."/>
            <person name="Gamas P."/>
        </authorList>
    </citation>
    <scope>NUCLEOTIDE SEQUENCE [LARGE SCALE GENOMIC DNA]</scope>
    <source>
        <strain evidence="2">cv. Jemalong A17</strain>
    </source>
</reference>
<evidence type="ECO:0000313" key="2">
    <source>
        <dbReference type="Proteomes" id="UP000265566"/>
    </source>
</evidence>
<accession>A0A396H858</accession>
<organism evidence="1 2">
    <name type="scientific">Medicago truncatula</name>
    <name type="common">Barrel medic</name>
    <name type="synonym">Medicago tribuloides</name>
    <dbReference type="NCBI Taxonomy" id="3880"/>
    <lineage>
        <taxon>Eukaryota</taxon>
        <taxon>Viridiplantae</taxon>
        <taxon>Streptophyta</taxon>
        <taxon>Embryophyta</taxon>
        <taxon>Tracheophyta</taxon>
        <taxon>Spermatophyta</taxon>
        <taxon>Magnoliopsida</taxon>
        <taxon>eudicotyledons</taxon>
        <taxon>Gunneridae</taxon>
        <taxon>Pentapetalae</taxon>
        <taxon>rosids</taxon>
        <taxon>fabids</taxon>
        <taxon>Fabales</taxon>
        <taxon>Fabaceae</taxon>
        <taxon>Papilionoideae</taxon>
        <taxon>50 kb inversion clade</taxon>
        <taxon>NPAAA clade</taxon>
        <taxon>Hologalegina</taxon>
        <taxon>IRL clade</taxon>
        <taxon>Trifolieae</taxon>
        <taxon>Medicago</taxon>
    </lineage>
</organism>
<name>A0A396H858_MEDTR</name>
<comment type="caution">
    <text evidence="1">The sequence shown here is derived from an EMBL/GenBank/DDBJ whole genome shotgun (WGS) entry which is preliminary data.</text>
</comment>
<evidence type="ECO:0000313" key="1">
    <source>
        <dbReference type="EMBL" id="RHN48933.1"/>
    </source>
</evidence>
<gene>
    <name evidence="1" type="ORF">MtrunA17_Chr7g0269091</name>
</gene>
<dbReference type="EMBL" id="PSQE01000007">
    <property type="protein sequence ID" value="RHN48933.1"/>
    <property type="molecule type" value="Genomic_DNA"/>
</dbReference>
<sequence length="44" mass="5451">MIIMMTIVVDWMRGWRRWRESRVISMHGHDRGTNIIRRSARNRI</sequence>
<dbReference type="Gramene" id="rna43705">
    <property type="protein sequence ID" value="RHN48933.1"/>
    <property type="gene ID" value="gene43705"/>
</dbReference>
<protein>
    <submittedName>
        <fullName evidence="1">Uncharacterized protein</fullName>
    </submittedName>
</protein>
<dbReference type="Proteomes" id="UP000265566">
    <property type="component" value="Chromosome 7"/>
</dbReference>
<dbReference type="AlphaFoldDB" id="A0A396H858"/>
<proteinExistence type="predicted"/>